<dbReference type="Gene3D" id="1.25.40.20">
    <property type="entry name" value="Ankyrin repeat-containing domain"/>
    <property type="match status" value="1"/>
</dbReference>
<dbReference type="AlphaFoldDB" id="A0A0A6XBC5"/>
<dbReference type="InterPro" id="IPR002110">
    <property type="entry name" value="Ankyrin_rpt"/>
</dbReference>
<gene>
    <name evidence="2" type="ORF">MB27_11585</name>
</gene>
<dbReference type="EMBL" id="JRTT01000011">
    <property type="protein sequence ID" value="KHD77382.1"/>
    <property type="molecule type" value="Genomic_DNA"/>
</dbReference>
<feature type="repeat" description="ANK" evidence="1">
    <location>
        <begin position="462"/>
        <end position="494"/>
    </location>
</feature>
<dbReference type="PROSITE" id="PS50297">
    <property type="entry name" value="ANK_REP_REGION"/>
    <property type="match status" value="1"/>
</dbReference>
<dbReference type="InterPro" id="IPR036770">
    <property type="entry name" value="Ankyrin_rpt-contain_sf"/>
</dbReference>
<dbReference type="RefSeq" id="WP_043524291.1">
    <property type="nucleotide sequence ID" value="NZ_BAABKU010000020.1"/>
</dbReference>
<name>A0A0A6XBC5_ACTUT</name>
<evidence type="ECO:0000256" key="1">
    <source>
        <dbReference type="PROSITE-ProRule" id="PRU00023"/>
    </source>
</evidence>
<dbReference type="OrthoDB" id="3286516at2"/>
<dbReference type="PROSITE" id="PS50088">
    <property type="entry name" value="ANK_REPEAT"/>
    <property type="match status" value="1"/>
</dbReference>
<reference evidence="2 3" key="1">
    <citation type="submission" date="2014-10" db="EMBL/GenBank/DDBJ databases">
        <title>Draft genome sequence of Actinoplanes utahensis NRRL 12052.</title>
        <authorList>
            <person name="Velasco-Bucheli B."/>
            <person name="del Cerro C."/>
            <person name="Hormigo D."/>
            <person name="Garcia J.L."/>
            <person name="Acebal C."/>
            <person name="Arroyo M."/>
            <person name="de la Mata I."/>
        </authorList>
    </citation>
    <scope>NUCLEOTIDE SEQUENCE [LARGE SCALE GENOMIC DNA]</scope>
    <source>
        <strain evidence="2 3">NRRL 12052</strain>
    </source>
</reference>
<dbReference type="eggNOG" id="COG0666">
    <property type="taxonomic scope" value="Bacteria"/>
</dbReference>
<proteinExistence type="predicted"/>
<comment type="caution">
    <text evidence="2">The sequence shown here is derived from an EMBL/GenBank/DDBJ whole genome shotgun (WGS) entry which is preliminary data.</text>
</comment>
<evidence type="ECO:0000313" key="2">
    <source>
        <dbReference type="EMBL" id="KHD77382.1"/>
    </source>
</evidence>
<organism evidence="2 3">
    <name type="scientific">Actinoplanes utahensis</name>
    <dbReference type="NCBI Taxonomy" id="1869"/>
    <lineage>
        <taxon>Bacteria</taxon>
        <taxon>Bacillati</taxon>
        <taxon>Actinomycetota</taxon>
        <taxon>Actinomycetes</taxon>
        <taxon>Micromonosporales</taxon>
        <taxon>Micromonosporaceae</taxon>
        <taxon>Actinoplanes</taxon>
    </lineage>
</organism>
<keyword evidence="3" id="KW-1185">Reference proteome</keyword>
<dbReference type="STRING" id="1869.MB27_11585"/>
<protein>
    <submittedName>
        <fullName evidence="2">Uncharacterized protein</fullName>
    </submittedName>
</protein>
<dbReference type="Proteomes" id="UP000054537">
    <property type="component" value="Unassembled WGS sequence"/>
</dbReference>
<sequence>MIRDRPWRSLHDWKRIRRYAVPTWMIEECAAARERGDWRAACEAAVIDVAIDADGPVADLLAGFAPDLLRWHLPRALDGSTTLDRGRRYLLAPDGPVEPDTAVLVARTPGTIPSDRLTLEAIRAGDLGEGPIHPVPSYLWDARRAGDLRAAANGSEARVPGFTPGGEPLPAELLGVGDDGPALAERILVAPGAAEAWETAGWTAVQRTSLAAYQLPYGVDPLLLAHEVRRLAVQFRRRVWAIAAAGIERTMHLVTDGGHPEVAPFSADAELAGWCRASLRLHPHFVSRPIDLTLVADQRVDPRDLHPLVRAALFPGPPAASAVPPASAVAPVPAPDGGRPARSAVVTGSSRRANVVAELVAERVVRVRCRAVWHPVTVRAGRIETPEHPPEEQRREQALGAFGGQVGGCFQARSAWLGGTGHLPKRLRHHRSDLFQQLRHGGAGLLHELLDAGLDPFLRDGLGRTFLHLLGELGDARLLPRLLAAGLDVNARDKLGVTPLYEAVFPLHRHWPVELIIALLDAGADPGLPVRESSALHYLRSQEHTEDPGIQKLIDYLRECA</sequence>
<evidence type="ECO:0000313" key="3">
    <source>
        <dbReference type="Proteomes" id="UP000054537"/>
    </source>
</evidence>
<accession>A0A0A6XBC5</accession>
<dbReference type="SUPFAM" id="SSF48403">
    <property type="entry name" value="Ankyrin repeat"/>
    <property type="match status" value="1"/>
</dbReference>
<keyword evidence="1" id="KW-0040">ANK repeat</keyword>